<evidence type="ECO:0000256" key="1">
    <source>
        <dbReference type="SAM" id="MobiDB-lite"/>
    </source>
</evidence>
<feature type="compositionally biased region" description="Polar residues" evidence="1">
    <location>
        <begin position="539"/>
        <end position="550"/>
    </location>
</feature>
<evidence type="ECO:0008006" key="4">
    <source>
        <dbReference type="Google" id="ProtNLM"/>
    </source>
</evidence>
<organism evidence="2 3">
    <name type="scientific">Legionella drancourtii LLAP12</name>
    <dbReference type="NCBI Taxonomy" id="658187"/>
    <lineage>
        <taxon>Bacteria</taxon>
        <taxon>Pseudomonadati</taxon>
        <taxon>Pseudomonadota</taxon>
        <taxon>Gammaproteobacteria</taxon>
        <taxon>Legionellales</taxon>
        <taxon>Legionellaceae</taxon>
        <taxon>Legionella</taxon>
    </lineage>
</organism>
<dbReference type="HOGENOM" id="CLU_482970_0_0_6"/>
<gene>
    <name evidence="2" type="ORF">LDG_5152</name>
</gene>
<dbReference type="Proteomes" id="UP000002770">
    <property type="component" value="Unassembled WGS sequence"/>
</dbReference>
<feature type="compositionally biased region" description="Polar residues" evidence="1">
    <location>
        <begin position="465"/>
        <end position="476"/>
    </location>
</feature>
<proteinExistence type="predicted"/>
<feature type="compositionally biased region" description="Basic and acidic residues" evidence="1">
    <location>
        <begin position="553"/>
        <end position="564"/>
    </location>
</feature>
<accession>G9EIZ5</accession>
<dbReference type="RefSeq" id="WP_006869142.1">
    <property type="nucleotide sequence ID" value="NZ_JH413794.1"/>
</dbReference>
<dbReference type="EMBL" id="JH413794">
    <property type="protein sequence ID" value="EHL32758.1"/>
    <property type="molecule type" value="Genomic_DNA"/>
</dbReference>
<evidence type="ECO:0000313" key="3">
    <source>
        <dbReference type="Proteomes" id="UP000002770"/>
    </source>
</evidence>
<feature type="region of interest" description="Disordered" evidence="1">
    <location>
        <begin position="457"/>
        <end position="476"/>
    </location>
</feature>
<name>G9EIZ5_9GAMM</name>
<sequence>MQNKIDLKIFLTKFDIWDSWQEKFNLKNMGLFVSHAKPLIMSLDDLLRTDSLNKILKSILLDDNWDDIESIDVSSRIVGNTYVKKCIAAIAELEQREDYADIKLLIYYAIAIRFYIEKINKSVPTPSTKLSAEKSKEDFNRLKDIDPSCLTLSSNEGRKSSNYFMEEFRFSCKKEGKNVTYFQYWSSSSLIGRILSFLKKNDCIKPTLFDQHRSDIAPSQFRPASIKYLTYYITQLDSRVSITNYLNLCGGWGDRLVGALATPSIKRYIQTDPNEELLNATQQIYDTYDPAHETTVYLYDKPMEDLTKEELCPGGEKNDLVAYSPPYFKKELYHGENQSHLRYPTINEWVTEFLYKSVGVSYNALNVNGVLAINLADIKIPNGTLYKLTDCLVHYLENNMSHFFSKFSEPLIYPTTRVSNESKILLYQAKECTDVLPKRLRFSMEPWTIVKSNKAESKQNKIKRNSGQIVTDSSNESALPLTRANTNNAETQYVQNPSASILPYPGLFLPFGQNIPSAMPPFQAEQAAHSFNRLFSPFPITSNTPSSSTVKSKKIEPKQEKNKA</sequence>
<dbReference type="eggNOG" id="ENOG5031EI0">
    <property type="taxonomic scope" value="Bacteria"/>
</dbReference>
<protein>
    <recommendedName>
        <fullName evidence="4">DNA methylase N-4/N-6 domain-containing protein</fullName>
    </recommendedName>
</protein>
<evidence type="ECO:0000313" key="2">
    <source>
        <dbReference type="EMBL" id="EHL32758.1"/>
    </source>
</evidence>
<dbReference type="InParanoid" id="G9EIZ5"/>
<feature type="region of interest" description="Disordered" evidence="1">
    <location>
        <begin position="536"/>
        <end position="564"/>
    </location>
</feature>
<keyword evidence="3" id="KW-1185">Reference proteome</keyword>
<dbReference type="OrthoDB" id="5654389at2"/>
<reference evidence="2 3" key="1">
    <citation type="journal article" date="2011" name="BMC Genomics">
        <title>Insight into cross-talk between intra-amoebal pathogens.</title>
        <authorList>
            <person name="Gimenez G."/>
            <person name="Bertelli C."/>
            <person name="Moliner C."/>
            <person name="Robert C."/>
            <person name="Raoult D."/>
            <person name="Fournier P.E."/>
            <person name="Greub G."/>
        </authorList>
    </citation>
    <scope>NUCLEOTIDE SEQUENCE [LARGE SCALE GENOMIC DNA]</scope>
    <source>
        <strain evidence="2 3">LLAP12</strain>
    </source>
</reference>
<dbReference type="AlphaFoldDB" id="G9EIZ5"/>